<proteinExistence type="predicted"/>
<feature type="signal peptide" evidence="1">
    <location>
        <begin position="1"/>
        <end position="21"/>
    </location>
</feature>
<reference evidence="3" key="1">
    <citation type="journal article" date="2014" name="Nat. Genet.">
        <title>Genome of the human hookworm Necator americanus.</title>
        <authorList>
            <person name="Tang Y.T."/>
            <person name="Gao X."/>
            <person name="Rosa B.A."/>
            <person name="Abubucker S."/>
            <person name="Hallsworth-Pepin K."/>
            <person name="Martin J."/>
            <person name="Tyagi R."/>
            <person name="Heizer E."/>
            <person name="Zhang X."/>
            <person name="Bhonagiri-Palsikar V."/>
            <person name="Minx P."/>
            <person name="Warren W.C."/>
            <person name="Wang Q."/>
            <person name="Zhan B."/>
            <person name="Hotez P.J."/>
            <person name="Sternberg P.W."/>
            <person name="Dougall A."/>
            <person name="Gaze S.T."/>
            <person name="Mulvenna J."/>
            <person name="Sotillo J."/>
            <person name="Ranganathan S."/>
            <person name="Rabelo E.M."/>
            <person name="Wilson R.K."/>
            <person name="Felgner P.L."/>
            <person name="Bethony J."/>
            <person name="Hawdon J.M."/>
            <person name="Gasser R.B."/>
            <person name="Loukas A."/>
            <person name="Mitreva M."/>
        </authorList>
    </citation>
    <scope>NUCLEOTIDE SEQUENCE [LARGE SCALE GENOMIC DNA]</scope>
</reference>
<gene>
    <name evidence="2" type="ORF">NECAME_00010</name>
</gene>
<dbReference type="EMBL" id="KI657455">
    <property type="protein sequence ID" value="ETN87151.1"/>
    <property type="molecule type" value="Genomic_DNA"/>
</dbReference>
<dbReference type="AlphaFoldDB" id="W2U1A3"/>
<protein>
    <submittedName>
        <fullName evidence="2">Uncharacterized protein</fullName>
    </submittedName>
</protein>
<feature type="chain" id="PRO_5004825573" evidence="1">
    <location>
        <begin position="22"/>
        <end position="122"/>
    </location>
</feature>
<keyword evidence="1" id="KW-0732">Signal</keyword>
<evidence type="ECO:0000256" key="1">
    <source>
        <dbReference type="SAM" id="SignalP"/>
    </source>
</evidence>
<dbReference type="Proteomes" id="UP000053676">
    <property type="component" value="Unassembled WGS sequence"/>
</dbReference>
<evidence type="ECO:0000313" key="3">
    <source>
        <dbReference type="Proteomes" id="UP000053676"/>
    </source>
</evidence>
<evidence type="ECO:0000313" key="2">
    <source>
        <dbReference type="EMBL" id="ETN87151.1"/>
    </source>
</evidence>
<keyword evidence="3" id="KW-1185">Reference proteome</keyword>
<organism evidence="2 3">
    <name type="scientific">Necator americanus</name>
    <name type="common">Human hookworm</name>
    <dbReference type="NCBI Taxonomy" id="51031"/>
    <lineage>
        <taxon>Eukaryota</taxon>
        <taxon>Metazoa</taxon>
        <taxon>Ecdysozoa</taxon>
        <taxon>Nematoda</taxon>
        <taxon>Chromadorea</taxon>
        <taxon>Rhabditida</taxon>
        <taxon>Rhabditina</taxon>
        <taxon>Rhabditomorpha</taxon>
        <taxon>Strongyloidea</taxon>
        <taxon>Ancylostomatidae</taxon>
        <taxon>Bunostominae</taxon>
        <taxon>Necator</taxon>
    </lineage>
</organism>
<name>W2U1A3_NECAM</name>
<sequence length="122" mass="13254">MEELLLIQLISLFCFVDISIATLSFNCGICQQSCYSSCSTGSCNCPKTCAPFCSSTQMQVTCRNVTFVNRAVMLPVNPGAVTVNSHAHTYVELHSVRLVTKHVKPVAYQAAVIVNKLAHLSV</sequence>
<dbReference type="KEGG" id="nai:NECAME_00010"/>
<accession>W2U1A3</accession>